<evidence type="ECO:0000313" key="2">
    <source>
        <dbReference type="Proteomes" id="UP000266906"/>
    </source>
</evidence>
<organism evidence="1 2">
    <name type="scientific">Kitasatospora cineracea</name>
    <dbReference type="NCBI Taxonomy" id="88074"/>
    <lineage>
        <taxon>Bacteria</taxon>
        <taxon>Bacillati</taxon>
        <taxon>Actinomycetota</taxon>
        <taxon>Actinomycetes</taxon>
        <taxon>Kitasatosporales</taxon>
        <taxon>Streptomycetaceae</taxon>
        <taxon>Kitasatospora</taxon>
    </lineage>
</organism>
<dbReference type="EMBL" id="RKQG01000004">
    <property type="protein sequence ID" value="RPE27266.1"/>
    <property type="molecule type" value="Genomic_DNA"/>
</dbReference>
<sequence length="60" mass="6681">MAEKAQQASTRRAQQLATLYRPCGACCRCISGTGRERDPNSTDCWVTYLEAESRPTQRSA</sequence>
<evidence type="ECO:0000313" key="1">
    <source>
        <dbReference type="EMBL" id="RPE27266.1"/>
    </source>
</evidence>
<proteinExistence type="predicted"/>
<keyword evidence="2" id="KW-1185">Reference proteome</keyword>
<name>A0A3N4R3V1_9ACTN</name>
<gene>
    <name evidence="1" type="ORF">EDD38_7411</name>
</gene>
<reference evidence="1 2" key="1">
    <citation type="submission" date="2018-11" db="EMBL/GenBank/DDBJ databases">
        <title>Sequencing the genomes of 1000 actinobacteria strains.</title>
        <authorList>
            <person name="Klenk H.-P."/>
        </authorList>
    </citation>
    <scope>NUCLEOTIDE SEQUENCE [LARGE SCALE GENOMIC DNA]</scope>
    <source>
        <strain evidence="1 2">DSM 44781</strain>
    </source>
</reference>
<accession>A0A3N4R3V1</accession>
<dbReference type="AlphaFoldDB" id="A0A3N4R3V1"/>
<dbReference type="Proteomes" id="UP000266906">
    <property type="component" value="Unassembled WGS sequence"/>
</dbReference>
<comment type="caution">
    <text evidence="1">The sequence shown here is derived from an EMBL/GenBank/DDBJ whole genome shotgun (WGS) entry which is preliminary data.</text>
</comment>
<protein>
    <submittedName>
        <fullName evidence="1">Uncharacterized protein</fullName>
    </submittedName>
</protein>